<gene>
    <name evidence="15" type="primary">YLPM1</name>
</gene>
<evidence type="ECO:0000256" key="3">
    <source>
        <dbReference type="ARBA" id="ARBA00022491"/>
    </source>
</evidence>
<feature type="compositionally biased region" description="Basic and acidic residues" evidence="13">
    <location>
        <begin position="1530"/>
        <end position="1540"/>
    </location>
</feature>
<dbReference type="EMBL" id="AFYH01003403">
    <property type="status" value="NOT_ANNOTATED_CDS"/>
    <property type="molecule type" value="Genomic_DNA"/>
</dbReference>
<dbReference type="InterPro" id="IPR027417">
    <property type="entry name" value="P-loop_NTPase"/>
</dbReference>
<evidence type="ECO:0000256" key="7">
    <source>
        <dbReference type="ARBA" id="ARBA00023163"/>
    </source>
</evidence>
<dbReference type="InParanoid" id="H3BHW8"/>
<feature type="compositionally biased region" description="Basic and acidic residues" evidence="13">
    <location>
        <begin position="802"/>
        <end position="829"/>
    </location>
</feature>
<keyword evidence="6" id="KW-0805">Transcription regulation</keyword>
<keyword evidence="3" id="KW-0678">Repressor</keyword>
<feature type="region of interest" description="Disordered" evidence="13">
    <location>
        <begin position="530"/>
        <end position="646"/>
    </location>
</feature>
<evidence type="ECO:0000256" key="8">
    <source>
        <dbReference type="ARBA" id="ARBA00023242"/>
    </source>
</evidence>
<dbReference type="GO" id="GO:0016607">
    <property type="term" value="C:nuclear speck"/>
    <property type="evidence" value="ECO:0007669"/>
    <property type="project" value="UniProtKB-SubCell"/>
</dbReference>
<dbReference type="HOGENOM" id="CLU_001969_0_0_1"/>
<accession>H3BHW8</accession>
<proteinExistence type="predicted"/>
<feature type="region of interest" description="Disordered" evidence="13">
    <location>
        <begin position="275"/>
        <end position="356"/>
    </location>
</feature>
<dbReference type="Gene3D" id="3.40.50.300">
    <property type="entry name" value="P-loop containing nucleotide triphosphate hydrolases"/>
    <property type="match status" value="1"/>
</dbReference>
<dbReference type="EMBL" id="AFYH01003400">
    <property type="status" value="NOT_ANNOTATED_CDS"/>
    <property type="molecule type" value="Genomic_DNA"/>
</dbReference>
<keyword evidence="8" id="KW-0539">Nucleus</keyword>
<keyword evidence="2" id="KW-0488">Methylation</keyword>
<feature type="compositionally biased region" description="Polar residues" evidence="13">
    <location>
        <begin position="538"/>
        <end position="551"/>
    </location>
</feature>
<dbReference type="EMBL" id="AFYH01003398">
    <property type="status" value="NOT_ANNOTATED_CDS"/>
    <property type="molecule type" value="Genomic_DNA"/>
</dbReference>
<evidence type="ECO:0000256" key="4">
    <source>
        <dbReference type="ARBA" id="ARBA00022499"/>
    </source>
</evidence>
<dbReference type="SUPFAM" id="SSF52540">
    <property type="entry name" value="P-loop containing nucleoside triphosphate hydrolases"/>
    <property type="match status" value="1"/>
</dbReference>
<organism evidence="15 16">
    <name type="scientific">Latimeria chalumnae</name>
    <name type="common">Coelacanth</name>
    <dbReference type="NCBI Taxonomy" id="7897"/>
    <lineage>
        <taxon>Eukaryota</taxon>
        <taxon>Metazoa</taxon>
        <taxon>Chordata</taxon>
        <taxon>Craniata</taxon>
        <taxon>Vertebrata</taxon>
        <taxon>Euteleostomi</taxon>
        <taxon>Coelacanthiformes</taxon>
        <taxon>Coelacanthidae</taxon>
        <taxon>Latimeria</taxon>
    </lineage>
</organism>
<feature type="compositionally biased region" description="Basic and acidic residues" evidence="13">
    <location>
        <begin position="994"/>
        <end position="1010"/>
    </location>
</feature>
<dbReference type="Bgee" id="ENSLACG00000018883">
    <property type="expression patterns" value="Expressed in chordate pharynx and 6 other cell types or tissues"/>
</dbReference>
<dbReference type="EMBL" id="AFYH01003402">
    <property type="status" value="NOT_ANNOTATED_CDS"/>
    <property type="molecule type" value="Genomic_DNA"/>
</dbReference>
<dbReference type="EMBL" id="AFYH01003399">
    <property type="status" value="NOT_ANNOTATED_CDS"/>
    <property type="molecule type" value="Genomic_DNA"/>
</dbReference>
<comment type="subunit">
    <text evidence="10">Interacts with PPP1CA and NCOA5. Forms a complex with ILF2, ILF3, KHDRBS1, RBMX, NCOA5 and PPP1CA.</text>
</comment>
<evidence type="ECO:0000256" key="6">
    <source>
        <dbReference type="ARBA" id="ARBA00023015"/>
    </source>
</evidence>
<feature type="region of interest" description="Disordered" evidence="13">
    <location>
        <begin position="1237"/>
        <end position="1271"/>
    </location>
</feature>
<feature type="compositionally biased region" description="Low complexity" evidence="13">
    <location>
        <begin position="585"/>
        <end position="613"/>
    </location>
</feature>
<evidence type="ECO:0000256" key="10">
    <source>
        <dbReference type="ARBA" id="ARBA00065932"/>
    </source>
</evidence>
<dbReference type="EMBL" id="AFYH01003405">
    <property type="status" value="NOT_ANNOTATED_CDS"/>
    <property type="molecule type" value="Genomic_DNA"/>
</dbReference>
<feature type="compositionally biased region" description="Polar residues" evidence="13">
    <location>
        <begin position="222"/>
        <end position="255"/>
    </location>
</feature>
<feature type="compositionally biased region" description="Low complexity" evidence="13">
    <location>
        <begin position="914"/>
        <end position="927"/>
    </location>
</feature>
<name>H3BHW8_LATCH</name>
<feature type="region of interest" description="Disordered" evidence="13">
    <location>
        <begin position="1298"/>
        <end position="1321"/>
    </location>
</feature>
<protein>
    <recommendedName>
        <fullName evidence="11">YLP motif-containing protein 1</fullName>
    </recommendedName>
    <alternativeName>
        <fullName evidence="12">Nuclear protein ZAP3</fullName>
    </alternativeName>
</protein>
<feature type="region of interest" description="Disordered" evidence="13">
    <location>
        <begin position="1472"/>
        <end position="1563"/>
    </location>
</feature>
<feature type="compositionally biased region" description="Basic and acidic residues" evidence="13">
    <location>
        <begin position="1237"/>
        <end position="1249"/>
    </location>
</feature>
<dbReference type="Proteomes" id="UP000008672">
    <property type="component" value="Unassembled WGS sequence"/>
</dbReference>
<feature type="compositionally biased region" description="Basic residues" evidence="13">
    <location>
        <begin position="1298"/>
        <end position="1313"/>
    </location>
</feature>
<feature type="compositionally biased region" description="Basic and acidic residues" evidence="13">
    <location>
        <begin position="1166"/>
        <end position="1184"/>
    </location>
</feature>
<evidence type="ECO:0000256" key="12">
    <source>
        <dbReference type="ARBA" id="ARBA00083294"/>
    </source>
</evidence>
<comment type="function">
    <text evidence="9">Plays a role in the reduction of telomerase activity during differentiation of embryonic stem cells by binding to the core promoter of TERT and controlling its down-regulation.</text>
</comment>
<feature type="region of interest" description="Disordered" evidence="13">
    <location>
        <begin position="1"/>
        <end position="55"/>
    </location>
</feature>
<evidence type="ECO:0000256" key="1">
    <source>
        <dbReference type="ARBA" id="ARBA00004324"/>
    </source>
</evidence>
<feature type="region of interest" description="Disordered" evidence="13">
    <location>
        <begin position="1166"/>
        <end position="1192"/>
    </location>
</feature>
<reference evidence="16" key="1">
    <citation type="submission" date="2011-08" db="EMBL/GenBank/DDBJ databases">
        <title>The draft genome of Latimeria chalumnae.</title>
        <authorList>
            <person name="Di Palma F."/>
            <person name="Alfoldi J."/>
            <person name="Johnson J."/>
            <person name="Berlin A."/>
            <person name="Gnerre S."/>
            <person name="Jaffe D."/>
            <person name="MacCallum I."/>
            <person name="Young S."/>
            <person name="Walker B.J."/>
            <person name="Lander E."/>
            <person name="Lindblad-Toh K."/>
        </authorList>
    </citation>
    <scope>NUCLEOTIDE SEQUENCE [LARGE SCALE GENOMIC DNA]</scope>
    <source>
        <strain evidence="16">Wild caught</strain>
    </source>
</reference>
<reference evidence="15" key="2">
    <citation type="submission" date="2025-08" db="UniProtKB">
        <authorList>
            <consortium name="Ensembl"/>
        </authorList>
    </citation>
    <scope>IDENTIFICATION</scope>
</reference>
<sequence>MYPSWGRYGGAGHYPPSQMQQHYGGSQPVQQQQQPYGGSQPAQQHYASSAFQSFRQQHLEQLQQLQQMHQKQMQSVLLPPNHAEDWQASRGSAAGTMSYQQQQQALHHHQQSHHASPFDQQQEQPEPVSLPPPPQQQLQLPPLVSQQQHAQAGQLQHPPPVCQIQQQAAAPHHQSAPEAPASSDPQNQVQQQQVAPSINHAQMHPQANQTQLQQQPTVPVPISNNLPQQQGNSNEVPSSHQVQQRQLPQTDTSSMSLQEQQQYWYKMHLLSLQQKAKGQQQSQTAGRDKLSEAQQESKPPVPPPPQEPPRNEPPPPPPRDEPPPPLPPDEPKNKPKEDSKNPEEEQRLKQLQAAAAQWQQQQQQRVGYQYQAMMQQHAQLRQLLQQYQQLIQNPPHLHTMSIDMQLRHYEMQQQQFTVLYQQWERQFQQWQDHLQSYPHKDQLQNYKNQWIQWQEQMKTTKSHLLDRVEALKNIKQQYMSNPYMGSVPTMPPYVHYPPPQVGVTTPPLITGSTSAVPSIPQITGPSLPLKLPPISVPQEASVTGGPQAQMSPQVPLAQQAPPVTSVSSEKEQLEPPAKKESPPIAAASSSSSSSSTVTVTTTTTTAAAASSSTFTNTLTTPSGPVPSTGLLGVRPSKPAPDPAKSMQSEGSRLLWLFHFDISALSKWLMTPPPPPMALGGCQSCMLKWARFDGPCGRGASTVDGPRVRLEGPRPRAPWFEGQQLEGPRSRFEGQHLEGPPTHSGEPPTRPSLLGPGPRPPLLETPRGPIPRLNQSRGIPPLMSGPQACGPRWRTPRPLFGQAEEKIQPAAEKKEPLQEAPQKPEFEDKTLPVQHTQYDSKVKKDALGSRDSLTPERPPKFITKVQNQEAPQKTEGAVNTETIAAGTNVVLKPSDTLDQKPVAVAESPTTLITTSTKSTTVTSASSSSAPFVPEYKNSEPLDLKPPHPEFRQEKGPGRGRGSSRNMNRRNQNVAGFNKRPPLLSDEPGGLKHHGKNEGQKQVIVDKGKGGPLLEREKFEHWKQEIPLREPELDFDDPYRREERPLLRRPMFPHEERWDHESGPYDLDHNRDLDRFGRPHDYPGREFDQEFYRLEDRDLHERRDFPPFPPQIPMNRFREERWREDRTRESYEKDLRDRGELQIWEYPERPEFRRDYYEPEKFDWERERIEDDRQFPPDLENRRFPPDNRQFPPDLEDRRFITETPETDQPVSIGGVVALSQRQHEIILKAAQELKMLREQQEKQQKFKDGEPGAPSVGRLAEGGIPGLDTDTSEMDLQPPPPRHFMDSYFIMLAGLRSKNNHTHTQKSKKKKKKAQPATTESAVAPAIVEPVSDPSVERWDTDSFQGLWDSTSDKVDDPGLGFPQQVLETEQLSTPAPALLPPLNTVPLPQQSLDYGHGRDISTGKEHIPYGERITLRPTPILERPYEKDHNIPRDRYERDLYLDRRGNLNTDRRDYDRDRELYRDRSVDYDRGDRYERDRHSRGRMPRVPSPRPPSYRDKDAYRRGGFDRPPYERAPDRPPYDHGPPVYGGERHGYSDERIPVPAPGPAPPLHPQPALPPPRVEKKPEMKNVDDILKMPGRQSRPERIVVIMRGLPGSGKTHVAKLIRDKEVEFGGAAPRVLSLDDYFMTEVEKTEKDPDSGKRIKKKVLEYEYEPEMEETYRNSMFKSFRKTLDDGFFPFIILDAINDRVKHFQQFWSAAKTKGFEVYIAEMSSDNQTCAKRNIHGRKLKDITKMAHHWETAPRHMMRLDIRSLLQDAAIEEVEMEDFDPNAEQKKEEEKKETVEEEESDLGYIPKSKWEMDTSEAKLDKLDGIRTGNKRKRGWESIAQRMEDYLQLPDDYATRASEPGKKRVRWADLEEKKDADRKRAIGFVVGQTDWEKITDETGQLAERALNRTKYF</sequence>
<feature type="region of interest" description="Disordered" evidence="13">
    <location>
        <begin position="697"/>
        <end position="879"/>
    </location>
</feature>
<evidence type="ECO:0000259" key="14">
    <source>
        <dbReference type="Pfam" id="PF26583"/>
    </source>
</evidence>
<comment type="subcellular location">
    <subcellularLocation>
        <location evidence="1">Nucleus speckle</location>
    </subcellularLocation>
</comment>
<dbReference type="Pfam" id="PF26583">
    <property type="entry name" value="Spectrin_YLPM1"/>
    <property type="match status" value="1"/>
</dbReference>
<dbReference type="GO" id="GO:0032204">
    <property type="term" value="P:regulation of telomere maintenance"/>
    <property type="evidence" value="ECO:0007669"/>
    <property type="project" value="TreeGrafter"/>
</dbReference>
<feature type="region of interest" description="Disordered" evidence="13">
    <location>
        <begin position="1764"/>
        <end position="1790"/>
    </location>
</feature>
<feature type="compositionally biased region" description="Low complexity" evidence="13">
    <location>
        <begin position="165"/>
        <end position="194"/>
    </location>
</feature>
<evidence type="ECO:0000256" key="2">
    <source>
        <dbReference type="ARBA" id="ARBA00022481"/>
    </source>
</evidence>
<evidence type="ECO:0000256" key="13">
    <source>
        <dbReference type="SAM" id="MobiDB-lite"/>
    </source>
</evidence>
<feature type="compositionally biased region" description="Basic and acidic residues" evidence="13">
    <location>
        <begin position="1495"/>
        <end position="1521"/>
    </location>
</feature>
<feature type="compositionally biased region" description="Pro residues" evidence="13">
    <location>
        <begin position="299"/>
        <end position="328"/>
    </location>
</feature>
<dbReference type="PANTHER" id="PTHR13413:SF0">
    <property type="entry name" value="YLP MOTIF-CONTAINING PROTEIN 1"/>
    <property type="match status" value="1"/>
</dbReference>
<evidence type="ECO:0000256" key="11">
    <source>
        <dbReference type="ARBA" id="ARBA00068971"/>
    </source>
</evidence>
<keyword evidence="7" id="KW-0804">Transcription</keyword>
<keyword evidence="5" id="KW-0832">Ubl conjugation</keyword>
<dbReference type="PANTHER" id="PTHR13413">
    <property type="entry name" value="YLP MOTIF CONTAINING PROTEIN NUCLEAR PROTEIN ZAP"/>
    <property type="match status" value="1"/>
</dbReference>
<feature type="region of interest" description="Disordered" evidence="13">
    <location>
        <begin position="914"/>
        <end position="1010"/>
    </location>
</feature>
<feature type="compositionally biased region" description="Basic and acidic residues" evidence="13">
    <location>
        <begin position="935"/>
        <end position="955"/>
    </location>
</feature>
<dbReference type="EMBL" id="AFYH01003401">
    <property type="status" value="NOT_ANNOTATED_CDS"/>
    <property type="molecule type" value="Genomic_DNA"/>
</dbReference>
<feature type="compositionally biased region" description="Basic and acidic residues" evidence="13">
    <location>
        <begin position="568"/>
        <end position="581"/>
    </location>
</feature>
<dbReference type="eggNOG" id="KOG2400">
    <property type="taxonomic scope" value="Eukaryota"/>
</dbReference>
<dbReference type="GeneTree" id="ENSGT00440000039837"/>
<evidence type="ECO:0000313" key="16">
    <source>
        <dbReference type="Proteomes" id="UP000008672"/>
    </source>
</evidence>
<dbReference type="STRING" id="7897.ENSLACP00000021489"/>
<feature type="compositionally biased region" description="Low complexity" evidence="13">
    <location>
        <begin position="20"/>
        <end position="44"/>
    </location>
</feature>
<dbReference type="FunCoup" id="H3BHW8">
    <property type="interactions" value="3759"/>
</dbReference>
<dbReference type="EMBL" id="AFYH01003404">
    <property type="status" value="NOT_ANNOTATED_CDS"/>
    <property type="molecule type" value="Genomic_DNA"/>
</dbReference>
<keyword evidence="4" id="KW-1017">Isopeptide bond</keyword>
<feature type="compositionally biased region" description="Polar residues" evidence="13">
    <location>
        <begin position="863"/>
        <end position="879"/>
    </location>
</feature>
<dbReference type="OMA" id="HEDDRMQ"/>
<feature type="compositionally biased region" description="Low complexity" evidence="13">
    <location>
        <begin position="205"/>
        <end position="221"/>
    </location>
</feature>
<dbReference type="InterPro" id="IPR058903">
    <property type="entry name" value="Spectrin_YLPM1-like"/>
</dbReference>
<feature type="compositionally biased region" description="Low complexity" evidence="13">
    <location>
        <begin position="136"/>
        <end position="156"/>
    </location>
</feature>
<evidence type="ECO:0000256" key="9">
    <source>
        <dbReference type="ARBA" id="ARBA00058677"/>
    </source>
</evidence>
<reference evidence="15" key="3">
    <citation type="submission" date="2025-09" db="UniProtKB">
        <authorList>
            <consortium name="Ensembl"/>
        </authorList>
    </citation>
    <scope>IDENTIFICATION</scope>
</reference>
<feature type="compositionally biased region" description="Basic and acidic residues" evidence="13">
    <location>
        <begin position="837"/>
        <end position="858"/>
    </location>
</feature>
<feature type="compositionally biased region" description="Low complexity" evidence="13">
    <location>
        <begin position="552"/>
        <end position="563"/>
    </location>
</feature>
<dbReference type="FunFam" id="3.40.50.300:FF:000399">
    <property type="entry name" value="YLP motif containing 1"/>
    <property type="match status" value="1"/>
</dbReference>
<dbReference type="Pfam" id="PF13671">
    <property type="entry name" value="AAA_33"/>
    <property type="match status" value="1"/>
</dbReference>
<dbReference type="InterPro" id="IPR026314">
    <property type="entry name" value="YLP_motif_con_p1"/>
</dbReference>
<feature type="region of interest" description="Disordered" evidence="13">
    <location>
        <begin position="86"/>
        <end position="255"/>
    </location>
</feature>
<feature type="compositionally biased region" description="Pro residues" evidence="13">
    <location>
        <begin position="1542"/>
        <end position="1560"/>
    </location>
</feature>
<feature type="compositionally biased region" description="Basic and acidic residues" evidence="13">
    <location>
        <begin position="1772"/>
        <end position="1783"/>
    </location>
</feature>
<feature type="compositionally biased region" description="Low complexity" evidence="13">
    <location>
        <begin position="275"/>
        <end position="285"/>
    </location>
</feature>
<evidence type="ECO:0000256" key="5">
    <source>
        <dbReference type="ARBA" id="ARBA00022843"/>
    </source>
</evidence>
<feature type="compositionally biased region" description="Basic and acidic residues" evidence="13">
    <location>
        <begin position="329"/>
        <end position="348"/>
    </location>
</feature>
<feature type="compositionally biased region" description="Polar residues" evidence="13">
    <location>
        <begin position="45"/>
        <end position="55"/>
    </location>
</feature>
<keyword evidence="16" id="KW-1185">Reference proteome</keyword>
<evidence type="ECO:0000313" key="15">
    <source>
        <dbReference type="Ensembl" id="ENSLACP00000021489.1"/>
    </source>
</evidence>
<feature type="domain" description="YLPM1-like spectrin repeat" evidence="14">
    <location>
        <begin position="363"/>
        <end position="481"/>
    </location>
</feature>
<dbReference type="Ensembl" id="ENSLACT00000021630.1">
    <property type="protein sequence ID" value="ENSLACP00000021489.1"/>
    <property type="gene ID" value="ENSLACG00000018883.1"/>
</dbReference>